<reference evidence="1" key="1">
    <citation type="journal article" date="2014" name="Front. Microbiol.">
        <title>High frequency of phylogenetically diverse reductive dehalogenase-homologous genes in deep subseafloor sedimentary metagenomes.</title>
        <authorList>
            <person name="Kawai M."/>
            <person name="Futagami T."/>
            <person name="Toyoda A."/>
            <person name="Takaki Y."/>
            <person name="Nishi S."/>
            <person name="Hori S."/>
            <person name="Arai W."/>
            <person name="Tsubouchi T."/>
            <person name="Morono Y."/>
            <person name="Uchiyama I."/>
            <person name="Ito T."/>
            <person name="Fujiyama A."/>
            <person name="Inagaki F."/>
            <person name="Takami H."/>
        </authorList>
    </citation>
    <scope>NUCLEOTIDE SEQUENCE</scope>
    <source>
        <strain evidence="1">Expedition CK06-06</strain>
    </source>
</reference>
<dbReference type="EMBL" id="BARS01026029">
    <property type="protein sequence ID" value="GAG11004.1"/>
    <property type="molecule type" value="Genomic_DNA"/>
</dbReference>
<protein>
    <submittedName>
        <fullName evidence="1">Uncharacterized protein</fullName>
    </submittedName>
</protein>
<gene>
    <name evidence="1" type="ORF">S01H1_41065</name>
</gene>
<name>X0UYU9_9ZZZZ</name>
<comment type="caution">
    <text evidence="1">The sequence shown here is derived from an EMBL/GenBank/DDBJ whole genome shotgun (WGS) entry which is preliminary data.</text>
</comment>
<accession>X0UYU9</accession>
<organism evidence="1">
    <name type="scientific">marine sediment metagenome</name>
    <dbReference type="NCBI Taxonomy" id="412755"/>
    <lineage>
        <taxon>unclassified sequences</taxon>
        <taxon>metagenomes</taxon>
        <taxon>ecological metagenomes</taxon>
    </lineage>
</organism>
<feature type="non-terminal residue" evidence="1">
    <location>
        <position position="89"/>
    </location>
</feature>
<sequence>MKFEDKEDFVRKLSKAMRKVGRKIDSEDAAAFFEELQQYPLELVMKGIDRANQDRNYDDVYQRNKMLETAEIRKAIEKVLASPGTKRSG</sequence>
<evidence type="ECO:0000313" key="1">
    <source>
        <dbReference type="EMBL" id="GAG11004.1"/>
    </source>
</evidence>
<dbReference type="AlphaFoldDB" id="X0UYU9"/>
<proteinExistence type="predicted"/>